<feature type="region of interest" description="Disordered" evidence="6">
    <location>
        <begin position="438"/>
        <end position="463"/>
    </location>
</feature>
<keyword evidence="4" id="KW-0862">Zinc</keyword>
<feature type="region of interest" description="Disordered" evidence="6">
    <location>
        <begin position="468"/>
        <end position="487"/>
    </location>
</feature>
<dbReference type="PANTHER" id="PTHR24379:SF127">
    <property type="entry name" value="BLOODY FINGERS-RELATED"/>
    <property type="match status" value="1"/>
</dbReference>
<feature type="domain" description="C2H2-type" evidence="7">
    <location>
        <begin position="99"/>
        <end position="127"/>
    </location>
</feature>
<feature type="domain" description="C2H2-type" evidence="7">
    <location>
        <begin position="1199"/>
        <end position="1227"/>
    </location>
</feature>
<name>A0AAN9Y4R8_9HEMI</name>
<evidence type="ECO:0000259" key="7">
    <source>
        <dbReference type="PROSITE" id="PS50157"/>
    </source>
</evidence>
<evidence type="ECO:0000313" key="8">
    <source>
        <dbReference type="EMBL" id="KAK7595183.1"/>
    </source>
</evidence>
<reference evidence="8 9" key="1">
    <citation type="submission" date="2024-03" db="EMBL/GenBank/DDBJ databases">
        <title>Adaptation during the transition from Ophiocordyceps entomopathogen to insect associate is accompanied by gene loss and intensified selection.</title>
        <authorList>
            <person name="Ward C.M."/>
            <person name="Onetto C.A."/>
            <person name="Borneman A.R."/>
        </authorList>
    </citation>
    <scope>NUCLEOTIDE SEQUENCE [LARGE SCALE GENOMIC DNA]</scope>
    <source>
        <strain evidence="8">AWRI1</strain>
        <tissue evidence="8">Single Adult Female</tissue>
    </source>
</reference>
<feature type="domain" description="C2H2-type" evidence="7">
    <location>
        <begin position="1228"/>
        <end position="1256"/>
    </location>
</feature>
<feature type="domain" description="C2H2-type" evidence="7">
    <location>
        <begin position="915"/>
        <end position="938"/>
    </location>
</feature>
<feature type="domain" description="C2H2-type" evidence="7">
    <location>
        <begin position="1432"/>
        <end position="1459"/>
    </location>
</feature>
<dbReference type="GO" id="GO:0000977">
    <property type="term" value="F:RNA polymerase II transcription regulatory region sequence-specific DNA binding"/>
    <property type="evidence" value="ECO:0007669"/>
    <property type="project" value="TreeGrafter"/>
</dbReference>
<keyword evidence="1" id="KW-0479">Metal-binding</keyword>
<keyword evidence="2" id="KW-0677">Repeat</keyword>
<feature type="domain" description="C2H2-type" evidence="7">
    <location>
        <begin position="1460"/>
        <end position="1487"/>
    </location>
</feature>
<dbReference type="Gene3D" id="3.30.160.60">
    <property type="entry name" value="Classic Zinc Finger"/>
    <property type="match status" value="18"/>
</dbReference>
<evidence type="ECO:0000256" key="2">
    <source>
        <dbReference type="ARBA" id="ARBA00022737"/>
    </source>
</evidence>
<feature type="region of interest" description="Disordered" evidence="6">
    <location>
        <begin position="1123"/>
        <end position="1159"/>
    </location>
</feature>
<organism evidence="8 9">
    <name type="scientific">Parthenolecanium corni</name>
    <dbReference type="NCBI Taxonomy" id="536013"/>
    <lineage>
        <taxon>Eukaryota</taxon>
        <taxon>Metazoa</taxon>
        <taxon>Ecdysozoa</taxon>
        <taxon>Arthropoda</taxon>
        <taxon>Hexapoda</taxon>
        <taxon>Insecta</taxon>
        <taxon>Pterygota</taxon>
        <taxon>Neoptera</taxon>
        <taxon>Paraneoptera</taxon>
        <taxon>Hemiptera</taxon>
        <taxon>Sternorrhyncha</taxon>
        <taxon>Coccoidea</taxon>
        <taxon>Coccidae</taxon>
        <taxon>Parthenolecanium</taxon>
    </lineage>
</organism>
<evidence type="ECO:0000256" key="1">
    <source>
        <dbReference type="ARBA" id="ARBA00022723"/>
    </source>
</evidence>
<feature type="domain" description="C2H2-type" evidence="7">
    <location>
        <begin position="753"/>
        <end position="781"/>
    </location>
</feature>
<feature type="domain" description="C2H2-type" evidence="7">
    <location>
        <begin position="974"/>
        <end position="1002"/>
    </location>
</feature>
<feature type="compositionally biased region" description="Polar residues" evidence="6">
    <location>
        <begin position="647"/>
        <end position="675"/>
    </location>
</feature>
<dbReference type="GO" id="GO:0000981">
    <property type="term" value="F:DNA-binding transcription factor activity, RNA polymerase II-specific"/>
    <property type="evidence" value="ECO:0007669"/>
    <property type="project" value="TreeGrafter"/>
</dbReference>
<gene>
    <name evidence="8" type="ORF">V9T40_001616</name>
</gene>
<feature type="domain" description="C2H2-type" evidence="7">
    <location>
        <begin position="258"/>
        <end position="286"/>
    </location>
</feature>
<dbReference type="SMART" id="SM00355">
    <property type="entry name" value="ZnF_C2H2"/>
    <property type="match status" value="30"/>
</dbReference>
<feature type="region of interest" description="Disordered" evidence="6">
    <location>
        <begin position="807"/>
        <end position="828"/>
    </location>
</feature>
<dbReference type="InterPro" id="IPR036236">
    <property type="entry name" value="Znf_C2H2_sf"/>
</dbReference>
<feature type="domain" description="C2H2-type" evidence="7">
    <location>
        <begin position="164"/>
        <end position="192"/>
    </location>
</feature>
<feature type="domain" description="C2H2-type" evidence="7">
    <location>
        <begin position="287"/>
        <end position="314"/>
    </location>
</feature>
<protein>
    <recommendedName>
        <fullName evidence="7">C2H2-type domain-containing protein</fullName>
    </recommendedName>
</protein>
<feature type="domain" description="C2H2-type" evidence="7">
    <location>
        <begin position="622"/>
        <end position="650"/>
    </location>
</feature>
<feature type="domain" description="C2H2-type" evidence="7">
    <location>
        <begin position="1003"/>
        <end position="1031"/>
    </location>
</feature>
<feature type="compositionally biased region" description="Low complexity" evidence="6">
    <location>
        <begin position="817"/>
        <end position="828"/>
    </location>
</feature>
<feature type="compositionally biased region" description="Basic and acidic residues" evidence="6">
    <location>
        <begin position="1134"/>
        <end position="1152"/>
    </location>
</feature>
<dbReference type="PROSITE" id="PS00028">
    <property type="entry name" value="ZINC_FINGER_C2H2_1"/>
    <property type="match status" value="22"/>
</dbReference>
<sequence>MEEFLDDDGRLDIKEIEIIEVGPDAIEPETENFEIVQPVEKSDTEASLENLLEENISCIKVENETCVEKCGNESTSDDQIEVSDQRKRKRQISSLNLKRMCHICGKIFKYPESLRRHLKTVHSDERPFKCHLCTSRFNRNHNLTIHIKVVHQREPMYVKKHSPRLCDYCGKVLLSVRSLEEHISSIHTKKALYECDRCHATFFRKMGLVKHKTSECDGKNGGNSQTGKEFLKFCEFCGLEFKKEHFYIKHKLKHTSTFSCSICSLEFDDGTLLTEHIDSDHPELKPYSCEVCHRKFKSKSLLNCHAVIHSGEKRYQCESCPLKFLKKKYLVTHILTHTGERPFVCSICHKGFKQSECDGPPLKMCIQCVATLTAWHEYYNSCCDVNRRLKAVKLKSIIPEEVKKRVPDSNSENGNFILPDKSPVLNENVANILDVTPSSISQQPNHSEDHTNTEPPSQLKLARKPPLEVDLTSDDDNPAELNAPTDDSKNTLEMKEFEAEHFVIDEPSFEEDIEVIEIKMNDEDNSEMETEDLFDDSSCADDLFEDIENVHIHEDTSSRTPSENIFDPLVEDEKLDTEEMAILHHDLNTVVKDPLGVDQTRKTVEQPSSQKNEKLNKFKRSTVCRICGKLYVTRSSYLRHLLKQHSGHSSAKLSRTAPSARSGATGTNKSASTAANEKPLPEKEEQSRTMCDVCGKTFRFYSSYRKHFRDFHSEETPKPKPVRSRRMCDLCGKLCSGGSFKGHMKKHTNPESVTCPHCGQLFSFESVLKSHIKVRHSTERPFHCELCDSTFKRADYLRSHMRYKHEPKLLRSEGKSKSTATSSGSGSWSSPFMFRCGECDSSFKNKESLDKHLYQRVKAEDGSGTETIVPKCPSVFRCKQCDTTFKKRNYLTLHKRYVHDKQQPFSISEASVGPYKCDRCERRFASVCGRNYHCKSVHGSLFESKFCELCDHCGLTFKNRVFYAKHCAKLRDKPTCYLCWSAFDEDAQLKQHMHDVHVDDLPFLCELCNRRFVTLRQLHEHIKSRHAKIRPFKCNYCAHTAVRKDSLEVHIRGFIWVRSRSSEKEEDCDRGSGVDQTGRLKLPQFLRGAPPCRYENRAQTAFDDGSPELASNSMTYSRPTSVYVRSSDSVSQKPESKSNEVGKALESKKNEKAPTPNPVVKKSVTAKKNRLRICHLCGKNYYTDSGFRHHMVMHRDPTFSCHLCGRVFHESQNLKKHMNTIHSDERPFQCHMCGMNYKRKDVLQEHIKRVHDGIKKSWTAEMLQKYRERGGNVKQQPRRRHQCPHCNKCMASKAYLKDHINGVHIKEKIYKCKECDMSFCRQASYRYHYKRAHIEKKRVLEPRGTFLKDCEYCGLQFRVQKYYEIHVASKHFNKYPCEHCDQVFNNKFLLTKHTESDHEDKLSRCELCGKSFAEDVHVKRHIYLVHTKRTPYECYHCSYKANKKSTLQVHMRKHTGEKPYQCDICQRCFSQSVDFRKHRANHFKSKAEEREVGLKESDLGYIIQTLDVTPALTDDERSSIRFETVHTDVHSE</sequence>
<keyword evidence="3 5" id="KW-0863">Zinc-finger</keyword>
<feature type="region of interest" description="Disordered" evidence="6">
    <location>
        <begin position="645"/>
        <end position="684"/>
    </location>
</feature>
<feature type="compositionally biased region" description="Basic and acidic residues" evidence="6">
    <location>
        <begin position="807"/>
        <end position="816"/>
    </location>
</feature>
<evidence type="ECO:0000256" key="4">
    <source>
        <dbReference type="ARBA" id="ARBA00022833"/>
    </source>
</evidence>
<dbReference type="SUPFAM" id="SSF57667">
    <property type="entry name" value="beta-beta-alpha zinc fingers"/>
    <property type="match status" value="13"/>
</dbReference>
<dbReference type="Pfam" id="PF00096">
    <property type="entry name" value="zf-C2H2"/>
    <property type="match status" value="8"/>
</dbReference>
<feature type="compositionally biased region" description="Polar residues" evidence="6">
    <location>
        <begin position="1123"/>
        <end position="1133"/>
    </location>
</feature>
<proteinExistence type="predicted"/>
<feature type="domain" description="C2H2-type" evidence="7">
    <location>
        <begin position="782"/>
        <end position="805"/>
    </location>
</feature>
<accession>A0AAN9Y4R8</accession>
<feature type="domain" description="C2H2-type" evidence="7">
    <location>
        <begin position="689"/>
        <end position="717"/>
    </location>
</feature>
<comment type="caution">
    <text evidence="8">The sequence shown here is derived from an EMBL/GenBank/DDBJ whole genome shotgun (WGS) entry which is preliminary data.</text>
</comment>
<evidence type="ECO:0000256" key="5">
    <source>
        <dbReference type="PROSITE-ProRule" id="PRU00042"/>
    </source>
</evidence>
<feature type="domain" description="C2H2-type" evidence="7">
    <location>
        <begin position="128"/>
        <end position="156"/>
    </location>
</feature>
<keyword evidence="9" id="KW-1185">Reference proteome</keyword>
<dbReference type="PROSITE" id="PS50157">
    <property type="entry name" value="ZINC_FINGER_C2H2_2"/>
    <property type="match status" value="23"/>
</dbReference>
<evidence type="ECO:0000256" key="6">
    <source>
        <dbReference type="SAM" id="MobiDB-lite"/>
    </source>
</evidence>
<feature type="domain" description="C2H2-type" evidence="7">
    <location>
        <begin position="315"/>
        <end position="342"/>
    </location>
</feature>
<feature type="domain" description="C2H2-type" evidence="7">
    <location>
        <begin position="834"/>
        <end position="852"/>
    </location>
</feature>
<feature type="domain" description="C2H2-type" evidence="7">
    <location>
        <begin position="1375"/>
        <end position="1403"/>
    </location>
</feature>
<dbReference type="GO" id="GO:0008270">
    <property type="term" value="F:zinc ion binding"/>
    <property type="evidence" value="ECO:0007669"/>
    <property type="project" value="UniProtKB-KW"/>
</dbReference>
<dbReference type="FunFam" id="3.30.160.60:FF:000446">
    <property type="entry name" value="Zinc finger protein"/>
    <property type="match status" value="1"/>
</dbReference>
<feature type="domain" description="C2H2-type" evidence="7">
    <location>
        <begin position="1403"/>
        <end position="1431"/>
    </location>
</feature>
<dbReference type="GO" id="GO:0005634">
    <property type="term" value="C:nucleus"/>
    <property type="evidence" value="ECO:0007669"/>
    <property type="project" value="InterPro"/>
</dbReference>
<dbReference type="PANTHER" id="PTHR24379">
    <property type="entry name" value="KRAB AND ZINC FINGER DOMAIN-CONTAINING"/>
    <property type="match status" value="1"/>
</dbReference>
<dbReference type="SMART" id="SM00868">
    <property type="entry name" value="zf-AD"/>
    <property type="match status" value="4"/>
</dbReference>
<dbReference type="Proteomes" id="UP001367676">
    <property type="component" value="Unassembled WGS sequence"/>
</dbReference>
<feature type="domain" description="C2H2-type" evidence="7">
    <location>
        <begin position="876"/>
        <end position="904"/>
    </location>
</feature>
<dbReference type="InterPro" id="IPR013087">
    <property type="entry name" value="Znf_C2H2_type"/>
</dbReference>
<evidence type="ECO:0000313" key="9">
    <source>
        <dbReference type="Proteomes" id="UP001367676"/>
    </source>
</evidence>
<evidence type="ECO:0000256" key="3">
    <source>
        <dbReference type="ARBA" id="ARBA00022771"/>
    </source>
</evidence>
<feature type="domain" description="C2H2-type" evidence="7">
    <location>
        <begin position="1310"/>
        <end position="1338"/>
    </location>
</feature>
<feature type="domain" description="C2H2-type" evidence="7">
    <location>
        <begin position="1281"/>
        <end position="1309"/>
    </location>
</feature>
<dbReference type="InterPro" id="IPR012934">
    <property type="entry name" value="Znf_AD"/>
</dbReference>
<dbReference type="EMBL" id="JBBCAQ010000019">
    <property type="protein sequence ID" value="KAK7595183.1"/>
    <property type="molecule type" value="Genomic_DNA"/>
</dbReference>